<evidence type="ECO:0000256" key="1">
    <source>
        <dbReference type="ARBA" id="ARBA00023015"/>
    </source>
</evidence>
<sequence>MRKKQHYHQLSEAERFLIDYLERHLSEIPEKSIVALSEEASVSTATITRTMQKIGYTGFTAFKIHIKDEISDPDFDVIEKVDNEIKKAILKNEQEVTNTIHQLDSGTIEDAIQKIHFARRVVIFARGFSELIAQEMMVKLQLLGKYAEMHNDPNIIPTISKRYTSKDVVIFISLSGETAELVDAARVCRDKNVGMISFTASRSSSLARLTEIDFVCHKSAISYFPDYEVRSRLPIQVMARIVLDAYAIRFFES</sequence>
<feature type="domain" description="HTH rpiR-type" evidence="4">
    <location>
        <begin position="1"/>
        <end position="73"/>
    </location>
</feature>
<comment type="caution">
    <text evidence="6">The sequence shown here is derived from an EMBL/GenBank/DDBJ whole genome shotgun (WGS) entry which is preliminary data.</text>
</comment>
<dbReference type="InterPro" id="IPR009057">
    <property type="entry name" value="Homeodomain-like_sf"/>
</dbReference>
<dbReference type="Gene3D" id="3.40.50.10490">
    <property type="entry name" value="Glucose-6-phosphate isomerase like protein, domain 1"/>
    <property type="match status" value="1"/>
</dbReference>
<dbReference type="Pfam" id="PF01418">
    <property type="entry name" value="HTH_6"/>
    <property type="match status" value="1"/>
</dbReference>
<gene>
    <name evidence="6" type="ORF">UR08_06810</name>
</gene>
<dbReference type="PROSITE" id="PS51464">
    <property type="entry name" value="SIS"/>
    <property type="match status" value="1"/>
</dbReference>
<keyword evidence="3" id="KW-0804">Transcription</keyword>
<evidence type="ECO:0000259" key="5">
    <source>
        <dbReference type="PROSITE" id="PS51464"/>
    </source>
</evidence>
<dbReference type="CDD" id="cd05013">
    <property type="entry name" value="SIS_RpiR"/>
    <property type="match status" value="1"/>
</dbReference>
<dbReference type="AlphaFoldDB" id="A0A3D8TSA4"/>
<dbReference type="GO" id="GO:0097367">
    <property type="term" value="F:carbohydrate derivative binding"/>
    <property type="evidence" value="ECO:0007669"/>
    <property type="project" value="InterPro"/>
</dbReference>
<dbReference type="InterPro" id="IPR036388">
    <property type="entry name" value="WH-like_DNA-bd_sf"/>
</dbReference>
<dbReference type="InterPro" id="IPR000281">
    <property type="entry name" value="HTH_RpiR"/>
</dbReference>
<dbReference type="SUPFAM" id="SSF46689">
    <property type="entry name" value="Homeodomain-like"/>
    <property type="match status" value="1"/>
</dbReference>
<dbReference type="PANTHER" id="PTHR30514">
    <property type="entry name" value="GLUCOKINASE"/>
    <property type="match status" value="1"/>
</dbReference>
<dbReference type="Proteomes" id="UP000257055">
    <property type="component" value="Unassembled WGS sequence"/>
</dbReference>
<evidence type="ECO:0000313" key="6">
    <source>
        <dbReference type="EMBL" id="RDX01501.1"/>
    </source>
</evidence>
<dbReference type="PROSITE" id="PS51071">
    <property type="entry name" value="HTH_RPIR"/>
    <property type="match status" value="1"/>
</dbReference>
<name>A0A3D8TSA4_9LIST</name>
<dbReference type="Pfam" id="PF01380">
    <property type="entry name" value="SIS"/>
    <property type="match status" value="1"/>
</dbReference>
<dbReference type="InterPro" id="IPR001347">
    <property type="entry name" value="SIS_dom"/>
</dbReference>
<evidence type="ECO:0000256" key="3">
    <source>
        <dbReference type="ARBA" id="ARBA00023163"/>
    </source>
</evidence>
<keyword evidence="2" id="KW-0238">DNA-binding</keyword>
<protein>
    <submittedName>
        <fullName evidence="6">RpiR family transcriptional regulator</fullName>
    </submittedName>
</protein>
<organism evidence="6 7">
    <name type="scientific">Listeria kieliensis</name>
    <dbReference type="NCBI Taxonomy" id="1621700"/>
    <lineage>
        <taxon>Bacteria</taxon>
        <taxon>Bacillati</taxon>
        <taxon>Bacillota</taxon>
        <taxon>Bacilli</taxon>
        <taxon>Bacillales</taxon>
        <taxon>Listeriaceae</taxon>
        <taxon>Listeria</taxon>
    </lineage>
</organism>
<dbReference type="GO" id="GO:0003677">
    <property type="term" value="F:DNA binding"/>
    <property type="evidence" value="ECO:0007669"/>
    <property type="project" value="UniProtKB-KW"/>
</dbReference>
<dbReference type="GO" id="GO:0003700">
    <property type="term" value="F:DNA-binding transcription factor activity"/>
    <property type="evidence" value="ECO:0007669"/>
    <property type="project" value="InterPro"/>
</dbReference>
<dbReference type="InterPro" id="IPR046348">
    <property type="entry name" value="SIS_dom_sf"/>
</dbReference>
<dbReference type="Gene3D" id="1.10.10.10">
    <property type="entry name" value="Winged helix-like DNA-binding domain superfamily/Winged helix DNA-binding domain"/>
    <property type="match status" value="1"/>
</dbReference>
<dbReference type="PANTHER" id="PTHR30514:SF21">
    <property type="entry name" value="RPIR-FAMILY TRANSCRIPTIONAL REGULATOR"/>
    <property type="match status" value="1"/>
</dbReference>
<evidence type="ECO:0000313" key="7">
    <source>
        <dbReference type="Proteomes" id="UP000257055"/>
    </source>
</evidence>
<dbReference type="InterPro" id="IPR047640">
    <property type="entry name" value="RpiR-like"/>
</dbReference>
<dbReference type="GO" id="GO:1901135">
    <property type="term" value="P:carbohydrate derivative metabolic process"/>
    <property type="evidence" value="ECO:0007669"/>
    <property type="project" value="InterPro"/>
</dbReference>
<accession>A0A3D8TSA4</accession>
<feature type="domain" description="SIS" evidence="5">
    <location>
        <begin position="108"/>
        <end position="253"/>
    </location>
</feature>
<evidence type="ECO:0000256" key="2">
    <source>
        <dbReference type="ARBA" id="ARBA00023125"/>
    </source>
</evidence>
<dbReference type="SUPFAM" id="SSF53697">
    <property type="entry name" value="SIS domain"/>
    <property type="match status" value="1"/>
</dbReference>
<keyword evidence="1" id="KW-0805">Transcription regulation</keyword>
<reference evidence="7" key="1">
    <citation type="submission" date="2015-04" db="EMBL/GenBank/DDBJ databases">
        <authorList>
            <person name="Schardt J."/>
            <person name="Mueller-Herbst S."/>
            <person name="Scherer S."/>
            <person name="Huptas C."/>
        </authorList>
    </citation>
    <scope>NUCLEOTIDE SEQUENCE [LARGE SCALE GENOMIC DNA]</scope>
    <source>
        <strain evidence="7">Kiel-L1</strain>
    </source>
</reference>
<keyword evidence="7" id="KW-1185">Reference proteome</keyword>
<dbReference type="InterPro" id="IPR035472">
    <property type="entry name" value="RpiR-like_SIS"/>
</dbReference>
<dbReference type="EMBL" id="LARY01000002">
    <property type="protein sequence ID" value="RDX01501.1"/>
    <property type="molecule type" value="Genomic_DNA"/>
</dbReference>
<proteinExistence type="predicted"/>
<evidence type="ECO:0000259" key="4">
    <source>
        <dbReference type="PROSITE" id="PS51071"/>
    </source>
</evidence>